<keyword evidence="2" id="KW-0472">Membrane</keyword>
<proteinExistence type="predicted"/>
<evidence type="ECO:0000256" key="1">
    <source>
        <dbReference type="SAM" id="MobiDB-lite"/>
    </source>
</evidence>
<evidence type="ECO:0000313" key="4">
    <source>
        <dbReference type="Proteomes" id="UP000679992"/>
    </source>
</evidence>
<comment type="caution">
    <text evidence="3">The sequence shown here is derived from an EMBL/GenBank/DDBJ whole genome shotgun (WGS) entry which is preliminary data.</text>
</comment>
<keyword evidence="2" id="KW-0812">Transmembrane</keyword>
<feature type="region of interest" description="Disordered" evidence="1">
    <location>
        <begin position="71"/>
        <end position="123"/>
    </location>
</feature>
<dbReference type="Proteomes" id="UP000679992">
    <property type="component" value="Unassembled WGS sequence"/>
</dbReference>
<dbReference type="EMBL" id="BOSL01000001">
    <property type="protein sequence ID" value="GIP51488.1"/>
    <property type="molecule type" value="Genomic_DNA"/>
</dbReference>
<keyword evidence="4" id="KW-1185">Reference proteome</keyword>
<name>A0ABQ4M6C3_9BACL</name>
<keyword evidence="2" id="KW-1133">Transmembrane helix</keyword>
<gene>
    <name evidence="3" type="ORF">J42TS3_05230</name>
</gene>
<sequence length="123" mass="13981">MLIKKYLVTLIFLSLGLVYAIFVDVLLGQPWYTFWKNFNYGMVTLTQKLTLAALIIFMIVPDLHRKFMSKRSSHAQADHSSDFNSNTGSNSDSGHLPDSEPRSDPAFLSETYKQSRQETGSKE</sequence>
<protein>
    <submittedName>
        <fullName evidence="3">Uncharacterized protein</fullName>
    </submittedName>
</protein>
<evidence type="ECO:0000256" key="2">
    <source>
        <dbReference type="SAM" id="Phobius"/>
    </source>
</evidence>
<feature type="compositionally biased region" description="Basic and acidic residues" evidence="1">
    <location>
        <begin position="113"/>
        <end position="123"/>
    </location>
</feature>
<feature type="compositionally biased region" description="Polar residues" evidence="1">
    <location>
        <begin position="82"/>
        <end position="93"/>
    </location>
</feature>
<feature type="transmembrane region" description="Helical" evidence="2">
    <location>
        <begin position="40"/>
        <end position="60"/>
    </location>
</feature>
<evidence type="ECO:0000313" key="3">
    <source>
        <dbReference type="EMBL" id="GIP51488.1"/>
    </source>
</evidence>
<reference evidence="3 4" key="1">
    <citation type="submission" date="2021-03" db="EMBL/GenBank/DDBJ databases">
        <title>Antimicrobial resistance genes in bacteria isolated from Japanese honey, and their potential for conferring macrolide and lincosamide resistance in the American foulbrood pathogen Paenibacillus larvae.</title>
        <authorList>
            <person name="Okamoto M."/>
            <person name="Kumagai M."/>
            <person name="Kanamori H."/>
            <person name="Takamatsu D."/>
        </authorList>
    </citation>
    <scope>NUCLEOTIDE SEQUENCE [LARGE SCALE GENOMIC DNA]</scope>
    <source>
        <strain evidence="3 4">J42TS3</strain>
    </source>
</reference>
<feature type="transmembrane region" description="Helical" evidence="2">
    <location>
        <begin position="7"/>
        <end position="28"/>
    </location>
</feature>
<organism evidence="3 4">
    <name type="scientific">Paenibacillus vini</name>
    <dbReference type="NCBI Taxonomy" id="1476024"/>
    <lineage>
        <taxon>Bacteria</taxon>
        <taxon>Bacillati</taxon>
        <taxon>Bacillota</taxon>
        <taxon>Bacilli</taxon>
        <taxon>Bacillales</taxon>
        <taxon>Paenibacillaceae</taxon>
        <taxon>Paenibacillus</taxon>
    </lineage>
</organism>
<accession>A0ABQ4M6C3</accession>